<sequence>MGPTVSLLQRRGDFRRREINPRNSSFRRAQSPRNVLSTYIHVAVTGAGYYYTDKCKSLVKMVVSQSDQNRSNQDLLEPTLPIDDWKIPAELRPISSENDVRDEVQYIQSKRILQSNRIGEYDQPMAAIIDAWAARTHSNCGERIRMSRNTVT</sequence>
<dbReference type="EMBL" id="ML178818">
    <property type="protein sequence ID" value="TFL04446.1"/>
    <property type="molecule type" value="Genomic_DNA"/>
</dbReference>
<gene>
    <name evidence="1" type="ORF">BDV98DRAFT_317321</name>
</gene>
<evidence type="ECO:0000313" key="1">
    <source>
        <dbReference type="EMBL" id="TFL04446.1"/>
    </source>
</evidence>
<keyword evidence="2" id="KW-1185">Reference proteome</keyword>
<name>A0A5C3QR47_9AGAR</name>
<proteinExistence type="predicted"/>
<reference evidence="1 2" key="1">
    <citation type="journal article" date="2019" name="Nat. Ecol. Evol.">
        <title>Megaphylogeny resolves global patterns of mushroom evolution.</title>
        <authorList>
            <person name="Varga T."/>
            <person name="Krizsan K."/>
            <person name="Foldi C."/>
            <person name="Dima B."/>
            <person name="Sanchez-Garcia M."/>
            <person name="Sanchez-Ramirez S."/>
            <person name="Szollosi G.J."/>
            <person name="Szarkandi J.G."/>
            <person name="Papp V."/>
            <person name="Albert L."/>
            <person name="Andreopoulos W."/>
            <person name="Angelini C."/>
            <person name="Antonin V."/>
            <person name="Barry K.W."/>
            <person name="Bougher N.L."/>
            <person name="Buchanan P."/>
            <person name="Buyck B."/>
            <person name="Bense V."/>
            <person name="Catcheside P."/>
            <person name="Chovatia M."/>
            <person name="Cooper J."/>
            <person name="Damon W."/>
            <person name="Desjardin D."/>
            <person name="Finy P."/>
            <person name="Geml J."/>
            <person name="Haridas S."/>
            <person name="Hughes K."/>
            <person name="Justo A."/>
            <person name="Karasinski D."/>
            <person name="Kautmanova I."/>
            <person name="Kiss B."/>
            <person name="Kocsube S."/>
            <person name="Kotiranta H."/>
            <person name="LaButti K.M."/>
            <person name="Lechner B.E."/>
            <person name="Liimatainen K."/>
            <person name="Lipzen A."/>
            <person name="Lukacs Z."/>
            <person name="Mihaltcheva S."/>
            <person name="Morgado L.N."/>
            <person name="Niskanen T."/>
            <person name="Noordeloos M.E."/>
            <person name="Ohm R.A."/>
            <person name="Ortiz-Santana B."/>
            <person name="Ovrebo C."/>
            <person name="Racz N."/>
            <person name="Riley R."/>
            <person name="Savchenko A."/>
            <person name="Shiryaev A."/>
            <person name="Soop K."/>
            <person name="Spirin V."/>
            <person name="Szebenyi C."/>
            <person name="Tomsovsky M."/>
            <person name="Tulloss R.E."/>
            <person name="Uehling J."/>
            <person name="Grigoriev I.V."/>
            <person name="Vagvolgyi C."/>
            <person name="Papp T."/>
            <person name="Martin F.M."/>
            <person name="Miettinen O."/>
            <person name="Hibbett D.S."/>
            <person name="Nagy L.G."/>
        </authorList>
    </citation>
    <scope>NUCLEOTIDE SEQUENCE [LARGE SCALE GENOMIC DNA]</scope>
    <source>
        <strain evidence="1 2">CBS 309.79</strain>
    </source>
</reference>
<accession>A0A5C3QR47</accession>
<dbReference type="AlphaFoldDB" id="A0A5C3QR47"/>
<dbReference type="Proteomes" id="UP000305067">
    <property type="component" value="Unassembled WGS sequence"/>
</dbReference>
<evidence type="ECO:0000313" key="2">
    <source>
        <dbReference type="Proteomes" id="UP000305067"/>
    </source>
</evidence>
<organism evidence="1 2">
    <name type="scientific">Pterulicium gracile</name>
    <dbReference type="NCBI Taxonomy" id="1884261"/>
    <lineage>
        <taxon>Eukaryota</taxon>
        <taxon>Fungi</taxon>
        <taxon>Dikarya</taxon>
        <taxon>Basidiomycota</taxon>
        <taxon>Agaricomycotina</taxon>
        <taxon>Agaricomycetes</taxon>
        <taxon>Agaricomycetidae</taxon>
        <taxon>Agaricales</taxon>
        <taxon>Pleurotineae</taxon>
        <taxon>Pterulaceae</taxon>
        <taxon>Pterulicium</taxon>
    </lineage>
</organism>
<protein>
    <submittedName>
        <fullName evidence="1">Uncharacterized protein</fullName>
    </submittedName>
</protein>